<dbReference type="PROSITE" id="PS50068">
    <property type="entry name" value="LDLRA_2"/>
    <property type="match status" value="2"/>
</dbReference>
<evidence type="ECO:0000256" key="14">
    <source>
        <dbReference type="PROSITE-ProRule" id="PRU00196"/>
    </source>
</evidence>
<dbReference type="PROSITE" id="PS50287">
    <property type="entry name" value="SRCR_2"/>
    <property type="match status" value="1"/>
</dbReference>
<dbReference type="SMART" id="SM00192">
    <property type="entry name" value="LDLa"/>
    <property type="match status" value="2"/>
</dbReference>
<dbReference type="InterPro" id="IPR033116">
    <property type="entry name" value="TRYPSIN_SER"/>
</dbReference>
<keyword evidence="5 15" id="KW-0378">Hydrolase</keyword>
<evidence type="ECO:0000256" key="13">
    <source>
        <dbReference type="PROSITE-ProRule" id="PRU00124"/>
    </source>
</evidence>
<feature type="domain" description="SEA" evidence="17">
    <location>
        <begin position="139"/>
        <end position="254"/>
    </location>
</feature>
<dbReference type="InterPro" id="IPR036790">
    <property type="entry name" value="Frizzled_dom_sf"/>
</dbReference>
<dbReference type="SMART" id="SM00063">
    <property type="entry name" value="FRI"/>
    <property type="match status" value="2"/>
</dbReference>
<dbReference type="InterPro" id="IPR001314">
    <property type="entry name" value="Peptidase_S1A"/>
</dbReference>
<dbReference type="SUPFAM" id="SSF63501">
    <property type="entry name" value="Frizzled cysteine-rich domain"/>
    <property type="match status" value="2"/>
</dbReference>
<keyword evidence="4" id="KW-0732">Signal</keyword>
<evidence type="ECO:0000259" key="20">
    <source>
        <dbReference type="PROSITE" id="PS50287"/>
    </source>
</evidence>
<evidence type="ECO:0000256" key="15">
    <source>
        <dbReference type="RuleBase" id="RU363034"/>
    </source>
</evidence>
<dbReference type="SMART" id="SM00202">
    <property type="entry name" value="SR"/>
    <property type="match status" value="1"/>
</dbReference>
<dbReference type="Gene3D" id="3.30.70.960">
    <property type="entry name" value="SEA domain"/>
    <property type="match status" value="1"/>
</dbReference>
<evidence type="ECO:0000256" key="12">
    <source>
        <dbReference type="PROSITE-ProRule" id="PRU00090"/>
    </source>
</evidence>
<dbReference type="PANTHER" id="PTHR24252">
    <property type="entry name" value="ACROSIN-RELATED"/>
    <property type="match status" value="1"/>
</dbReference>
<keyword evidence="8 16" id="KW-1133">Transmembrane helix</keyword>
<evidence type="ECO:0000256" key="7">
    <source>
        <dbReference type="ARBA" id="ARBA00022968"/>
    </source>
</evidence>
<keyword evidence="6 15" id="KW-0720">Serine protease</keyword>
<keyword evidence="2 15" id="KW-0645">Protease</keyword>
<feature type="disulfide bond" evidence="12">
    <location>
        <begin position="455"/>
        <end position="479"/>
    </location>
</feature>
<dbReference type="InterPro" id="IPR036364">
    <property type="entry name" value="SEA_dom_sf"/>
</dbReference>
<feature type="disulfide bond" evidence="13">
    <location>
        <begin position="561"/>
        <end position="576"/>
    </location>
</feature>
<dbReference type="SUPFAM" id="SSF57424">
    <property type="entry name" value="LDL receptor-like module"/>
    <property type="match status" value="2"/>
</dbReference>
<dbReference type="InterPro" id="IPR043504">
    <property type="entry name" value="Peptidase_S1_PA_chymotrypsin"/>
</dbReference>
<dbReference type="OrthoDB" id="5979691at2759"/>
<keyword evidence="10 14" id="KW-1015">Disulfide bond</keyword>
<name>A0A1S3HZX2_LINAN</name>
<dbReference type="KEGG" id="lak:106159722"/>
<evidence type="ECO:0000256" key="6">
    <source>
        <dbReference type="ARBA" id="ARBA00022825"/>
    </source>
</evidence>
<feature type="disulfide bond" evidence="13">
    <location>
        <begin position="510"/>
        <end position="528"/>
    </location>
</feature>
<dbReference type="STRING" id="7574.A0A1S3HZX2"/>
<evidence type="ECO:0000259" key="17">
    <source>
        <dbReference type="PROSITE" id="PS50024"/>
    </source>
</evidence>
<dbReference type="AlphaFoldDB" id="A0A1S3HZX2"/>
<dbReference type="Gene3D" id="4.10.400.10">
    <property type="entry name" value="Low-density Lipoprotein Receptor"/>
    <property type="match status" value="2"/>
</dbReference>
<gene>
    <name evidence="22" type="primary">LOC106159722</name>
</gene>
<dbReference type="InterPro" id="IPR000082">
    <property type="entry name" value="SEA_dom"/>
</dbReference>
<dbReference type="Pfam" id="PF15494">
    <property type="entry name" value="SRCR_2"/>
    <property type="match status" value="1"/>
</dbReference>
<comment type="subcellular location">
    <subcellularLocation>
        <location evidence="1">Cell membrane</location>
        <topology evidence="1">Single-pass type II membrane protein</topology>
    </subcellularLocation>
</comment>
<evidence type="ECO:0000256" key="9">
    <source>
        <dbReference type="ARBA" id="ARBA00023136"/>
    </source>
</evidence>
<feature type="domain" description="FZ" evidence="18">
    <location>
        <begin position="260"/>
        <end position="374"/>
    </location>
</feature>
<dbReference type="PROSITE" id="PS50024">
    <property type="entry name" value="SEA"/>
    <property type="match status" value="1"/>
</dbReference>
<dbReference type="RefSeq" id="XP_013391560.1">
    <property type="nucleotide sequence ID" value="XM_013536106.1"/>
</dbReference>
<dbReference type="InterPro" id="IPR001254">
    <property type="entry name" value="Trypsin_dom"/>
</dbReference>
<dbReference type="CDD" id="cd07066">
    <property type="entry name" value="CRD_FZ"/>
    <property type="match status" value="2"/>
</dbReference>
<dbReference type="PROSITE" id="PS50240">
    <property type="entry name" value="TRYPSIN_DOM"/>
    <property type="match status" value="1"/>
</dbReference>
<evidence type="ECO:0000256" key="3">
    <source>
        <dbReference type="ARBA" id="ARBA00022692"/>
    </source>
</evidence>
<feature type="domain" description="Peptidase S1" evidence="19">
    <location>
        <begin position="688"/>
        <end position="934"/>
    </location>
</feature>
<evidence type="ECO:0000256" key="1">
    <source>
        <dbReference type="ARBA" id="ARBA00004401"/>
    </source>
</evidence>
<dbReference type="GO" id="GO:0005886">
    <property type="term" value="C:plasma membrane"/>
    <property type="evidence" value="ECO:0007669"/>
    <property type="project" value="UniProtKB-SubCell"/>
</dbReference>
<dbReference type="SUPFAM" id="SSF50494">
    <property type="entry name" value="Trypsin-like serine proteases"/>
    <property type="match status" value="1"/>
</dbReference>
<evidence type="ECO:0000256" key="10">
    <source>
        <dbReference type="ARBA" id="ARBA00023157"/>
    </source>
</evidence>
<dbReference type="InterPro" id="IPR020067">
    <property type="entry name" value="Frizzled_dom"/>
</dbReference>
<dbReference type="InterPro" id="IPR018114">
    <property type="entry name" value="TRYPSIN_HIS"/>
</dbReference>
<keyword evidence="11" id="KW-0325">Glycoprotein</keyword>
<keyword evidence="21" id="KW-1185">Reference proteome</keyword>
<dbReference type="InterPro" id="IPR002172">
    <property type="entry name" value="LDrepeatLR_classA_rpt"/>
</dbReference>
<evidence type="ECO:0000256" key="11">
    <source>
        <dbReference type="ARBA" id="ARBA00023180"/>
    </source>
</evidence>
<protein>
    <submittedName>
        <fullName evidence="22">Atrial natriuretic peptide-converting enzyme</fullName>
    </submittedName>
</protein>
<evidence type="ECO:0000313" key="22">
    <source>
        <dbReference type="RefSeq" id="XP_013391560.1"/>
    </source>
</evidence>
<evidence type="ECO:0000256" key="16">
    <source>
        <dbReference type="SAM" id="Phobius"/>
    </source>
</evidence>
<organism evidence="21 22">
    <name type="scientific">Lingula anatina</name>
    <name type="common">Brachiopod</name>
    <name type="synonym">Lingula unguis</name>
    <dbReference type="NCBI Taxonomy" id="7574"/>
    <lineage>
        <taxon>Eukaryota</taxon>
        <taxon>Metazoa</taxon>
        <taxon>Spiralia</taxon>
        <taxon>Lophotrochozoa</taxon>
        <taxon>Brachiopoda</taxon>
        <taxon>Linguliformea</taxon>
        <taxon>Lingulata</taxon>
        <taxon>Lingulida</taxon>
        <taxon>Linguloidea</taxon>
        <taxon>Lingulidae</taxon>
        <taxon>Lingula</taxon>
    </lineage>
</organism>
<dbReference type="FunFam" id="2.40.10.10:FF:000120">
    <property type="entry name" value="Putative serine protease"/>
    <property type="match status" value="1"/>
</dbReference>
<dbReference type="GeneID" id="106159722"/>
<dbReference type="PROSITE" id="PS00134">
    <property type="entry name" value="TRYPSIN_HIS"/>
    <property type="match status" value="1"/>
</dbReference>
<dbReference type="InterPro" id="IPR036055">
    <property type="entry name" value="LDL_receptor-like_sf"/>
</dbReference>
<keyword evidence="3 16" id="KW-0812">Transmembrane</keyword>
<dbReference type="Pfam" id="PF00089">
    <property type="entry name" value="Trypsin"/>
    <property type="match status" value="1"/>
</dbReference>
<dbReference type="PROSITE" id="PS01209">
    <property type="entry name" value="LDLRA_1"/>
    <property type="match status" value="1"/>
</dbReference>
<dbReference type="GO" id="GO:0004252">
    <property type="term" value="F:serine-type endopeptidase activity"/>
    <property type="evidence" value="ECO:0007669"/>
    <property type="project" value="InterPro"/>
</dbReference>
<dbReference type="SUPFAM" id="SSF56487">
    <property type="entry name" value="SRCR-like"/>
    <property type="match status" value="1"/>
</dbReference>
<dbReference type="InterPro" id="IPR023415">
    <property type="entry name" value="LDLR_class-A_CS"/>
</dbReference>
<dbReference type="SMART" id="SM00020">
    <property type="entry name" value="Tryp_SPc"/>
    <property type="match status" value="1"/>
</dbReference>
<dbReference type="GO" id="GO:0006508">
    <property type="term" value="P:proteolysis"/>
    <property type="evidence" value="ECO:0007669"/>
    <property type="project" value="UniProtKB-KW"/>
</dbReference>
<evidence type="ECO:0000256" key="8">
    <source>
        <dbReference type="ARBA" id="ARBA00022989"/>
    </source>
</evidence>
<proteinExistence type="predicted"/>
<dbReference type="Pfam" id="PF00057">
    <property type="entry name" value="Ldl_recept_a"/>
    <property type="match status" value="1"/>
</dbReference>
<dbReference type="InterPro" id="IPR036772">
    <property type="entry name" value="SRCR-like_dom_sf"/>
</dbReference>
<feature type="transmembrane region" description="Helical" evidence="16">
    <location>
        <begin position="76"/>
        <end position="100"/>
    </location>
</feature>
<feature type="disulfide bond" evidence="13">
    <location>
        <begin position="522"/>
        <end position="537"/>
    </location>
</feature>
<dbReference type="InParanoid" id="A0A1S3HZX2"/>
<keyword evidence="7" id="KW-0735">Signal-anchor</keyword>
<evidence type="ECO:0000256" key="4">
    <source>
        <dbReference type="ARBA" id="ARBA00022729"/>
    </source>
</evidence>
<evidence type="ECO:0000259" key="19">
    <source>
        <dbReference type="PROSITE" id="PS50240"/>
    </source>
</evidence>
<dbReference type="Gene3D" id="2.40.10.10">
    <property type="entry name" value="Trypsin-like serine proteases"/>
    <property type="match status" value="1"/>
</dbReference>
<evidence type="ECO:0000313" key="21">
    <source>
        <dbReference type="Proteomes" id="UP000085678"/>
    </source>
</evidence>
<dbReference type="CDD" id="cd00112">
    <property type="entry name" value="LDLa"/>
    <property type="match status" value="2"/>
</dbReference>
<evidence type="ECO:0000256" key="2">
    <source>
        <dbReference type="ARBA" id="ARBA00022670"/>
    </source>
</evidence>
<dbReference type="PRINTS" id="PR00722">
    <property type="entry name" value="CHYMOTRYPSIN"/>
</dbReference>
<dbReference type="Pfam" id="PF01392">
    <property type="entry name" value="Fz"/>
    <property type="match status" value="2"/>
</dbReference>
<evidence type="ECO:0000256" key="5">
    <source>
        <dbReference type="ARBA" id="ARBA00022801"/>
    </source>
</evidence>
<feature type="disulfide bond" evidence="13">
    <location>
        <begin position="503"/>
        <end position="515"/>
    </location>
</feature>
<sequence>MERSRKETEKNCYDNKSYMADQQGETYLPLSSRDCFGDRNPRFSKTMEENPQNTGIIQNTSHYPIFTSKRSRRKQVVIFMAVFCAVSLTAAIIAVLVVFLPEQGETVIFDTTRDDLFTNGQSTFSTESVVSQGTPVSPHPQIYHCRIRIVGGPYNRFTAQLLNTSSPLFIDLSKAFQEEMNRIFMQSQYQDIYNSTEVLSFRSGSVLVNYAVRMLRAVPSNDVRNATLHAISKNGTSGSFIFDRDSLTVSKADMSLSTTPRPPVCVSPVFLPLCFYKLYNSSAFPNALGHMSFRDFLTSGSRSVTWFWDSDCYAFKREFFCAAVAPRCANGGPVLPCRSFCIDAERSCSQSRHAWFLDCSTLPESADPDVCVPTPITDVCVPIEPGVCSVDYNATIFPNILGFRSRDAALEYHRKVVYIHRTFKCYKYLELFSCYTTNPKCVGTNTLIPPCRSLCEATFRRCRAFFDLTETPWLFILNCSDLPESLNTSVCLGGKEGQETKVCPNNETLCDGDRCVPKSWLCDGHQDCEDGSDEQSCPGECTAESYRCPGTQHCISWAKVCDGVPDCKRGLEENNCVRLENSTEGHLELFDNSMKTWRQVCADDWLTETGELACRHMGYSSLDSASHVDTTQSNPLVIAYNKNGTSPYFVGQIIIKNLTCLSKKAIGLKCSSFVCGTRPAYIPSGKRVVGGTSVHEGAWPWLVSLHAGPAEVFYCGGVIIDASWILTAGHCAQTYIQPEDIRIHAGIVRRGMYSRHLQVRVVQEIVRQPNYKKNLLQDDIALLRLASPLRYTDYVRPVCLPSRGLGIANETRCISAGWGRQANGNGGFERVARQVNLPVLPLDTCKTAASDQGVRRISLPVLDDKIICAGGEAGQDTCSGDSGGPLMYTNQKDGTWTLAGIVSRGLIDECGRTQVPALYTNVSTFADWIYNYTATTSELFNL</sequence>
<dbReference type="CDD" id="cd00190">
    <property type="entry name" value="Tryp_SPc"/>
    <property type="match status" value="1"/>
</dbReference>
<dbReference type="Proteomes" id="UP000085678">
    <property type="component" value="Unplaced"/>
</dbReference>
<dbReference type="PROSITE" id="PS50038">
    <property type="entry name" value="FZ"/>
    <property type="match status" value="2"/>
</dbReference>
<dbReference type="PANTHER" id="PTHR24252:SF7">
    <property type="entry name" value="HYALIN"/>
    <property type="match status" value="1"/>
</dbReference>
<dbReference type="Pfam" id="PF01390">
    <property type="entry name" value="SEA"/>
    <property type="match status" value="1"/>
</dbReference>
<feature type="domain" description="FZ" evidence="18">
    <location>
        <begin position="366"/>
        <end position="494"/>
    </location>
</feature>
<feature type="disulfide bond" evidence="14">
    <location>
        <begin position="660"/>
        <end position="670"/>
    </location>
</feature>
<dbReference type="Gene3D" id="1.10.2000.10">
    <property type="entry name" value="Frizzled cysteine-rich domain"/>
    <property type="match status" value="2"/>
</dbReference>
<dbReference type="PROSITE" id="PS00135">
    <property type="entry name" value="TRYPSIN_SER"/>
    <property type="match status" value="1"/>
</dbReference>
<dbReference type="SUPFAM" id="SSF82671">
    <property type="entry name" value="SEA domain"/>
    <property type="match status" value="1"/>
</dbReference>
<feature type="domain" description="SRCR" evidence="20">
    <location>
        <begin position="558"/>
        <end position="670"/>
    </location>
</feature>
<accession>A0A1S3HZX2</accession>
<dbReference type="InterPro" id="IPR001190">
    <property type="entry name" value="SRCR"/>
</dbReference>
<dbReference type="Gene3D" id="3.10.250.10">
    <property type="entry name" value="SRCR-like domain"/>
    <property type="match status" value="1"/>
</dbReference>
<keyword evidence="9 16" id="KW-0472">Membrane</keyword>
<comment type="caution">
    <text evidence="14">Lacks conserved residue(s) required for the propagation of feature annotation.</text>
</comment>
<reference evidence="22" key="1">
    <citation type="submission" date="2025-08" db="UniProtKB">
        <authorList>
            <consortium name="RefSeq"/>
        </authorList>
    </citation>
    <scope>IDENTIFICATION</scope>
    <source>
        <tissue evidence="22">Gonads</tissue>
    </source>
</reference>
<evidence type="ECO:0000259" key="18">
    <source>
        <dbReference type="PROSITE" id="PS50038"/>
    </source>
</evidence>
<dbReference type="InterPro" id="IPR009003">
    <property type="entry name" value="Peptidase_S1_PA"/>
</dbReference>